<protein>
    <submittedName>
        <fullName evidence="8">Uncharacterized protein</fullName>
    </submittedName>
</protein>
<feature type="transmembrane region" description="Helical" evidence="7">
    <location>
        <begin position="46"/>
        <end position="65"/>
    </location>
</feature>
<dbReference type="InterPro" id="IPR004254">
    <property type="entry name" value="AdipoR/HlyIII-related"/>
</dbReference>
<keyword evidence="3 7" id="KW-0812">Transmembrane</keyword>
<feature type="transmembrane region" description="Helical" evidence="7">
    <location>
        <begin position="80"/>
        <end position="101"/>
    </location>
</feature>
<feature type="transmembrane region" description="Helical" evidence="7">
    <location>
        <begin position="145"/>
        <end position="167"/>
    </location>
</feature>
<dbReference type="GO" id="GO:0046872">
    <property type="term" value="F:metal ion binding"/>
    <property type="evidence" value="ECO:0007669"/>
    <property type="project" value="UniProtKB-KW"/>
</dbReference>
<comment type="similarity">
    <text evidence="2">Belongs to the ADIPOR family.</text>
</comment>
<evidence type="ECO:0000256" key="5">
    <source>
        <dbReference type="ARBA" id="ARBA00023136"/>
    </source>
</evidence>
<evidence type="ECO:0000256" key="4">
    <source>
        <dbReference type="ARBA" id="ARBA00022989"/>
    </source>
</evidence>
<feature type="transmembrane region" description="Helical" evidence="7">
    <location>
        <begin position="253"/>
        <end position="269"/>
    </location>
</feature>
<keyword evidence="6" id="KW-0862">Zinc</keyword>
<comment type="caution">
    <text evidence="8">The sequence shown here is derived from an EMBL/GenBank/DDBJ whole genome shotgun (WGS) entry which is preliminary data.</text>
</comment>
<feature type="transmembrane region" description="Helical" evidence="7">
    <location>
        <begin position="289"/>
        <end position="307"/>
    </location>
</feature>
<dbReference type="AlphaFoldDB" id="A0AAN8PQQ9"/>
<evidence type="ECO:0000313" key="8">
    <source>
        <dbReference type="EMBL" id="KAK6174870.1"/>
    </source>
</evidence>
<keyword evidence="4 7" id="KW-1133">Transmembrane helix</keyword>
<dbReference type="PANTHER" id="PTHR20855:SF92">
    <property type="entry name" value="PROGESTIN AND ADIPOQ RECEPTOR FAMILY MEMBER 3-LIKE"/>
    <property type="match status" value="1"/>
</dbReference>
<dbReference type="GO" id="GO:0038023">
    <property type="term" value="F:signaling receptor activity"/>
    <property type="evidence" value="ECO:0007669"/>
    <property type="project" value="TreeGrafter"/>
</dbReference>
<evidence type="ECO:0000256" key="3">
    <source>
        <dbReference type="ARBA" id="ARBA00022692"/>
    </source>
</evidence>
<reference evidence="8 9" key="1">
    <citation type="submission" date="2024-01" db="EMBL/GenBank/DDBJ databases">
        <title>The genome of the rayed Mediterranean limpet Patella caerulea (Linnaeus, 1758).</title>
        <authorList>
            <person name="Anh-Thu Weber A."/>
            <person name="Halstead-Nussloch G."/>
        </authorList>
    </citation>
    <scope>NUCLEOTIDE SEQUENCE [LARGE SCALE GENOMIC DNA]</scope>
    <source>
        <strain evidence="8">AATW-2023a</strain>
        <tissue evidence="8">Whole specimen</tissue>
    </source>
</reference>
<feature type="binding site" evidence="6">
    <location>
        <position position="255"/>
    </location>
    <ligand>
        <name>Zn(2+)</name>
        <dbReference type="ChEBI" id="CHEBI:29105"/>
    </ligand>
</feature>
<comment type="subcellular location">
    <subcellularLocation>
        <location evidence="1">Membrane</location>
        <topology evidence="1">Multi-pass membrane protein</topology>
    </subcellularLocation>
</comment>
<evidence type="ECO:0000256" key="7">
    <source>
        <dbReference type="SAM" id="Phobius"/>
    </source>
</evidence>
<dbReference type="EMBL" id="JAZGQO010000010">
    <property type="protein sequence ID" value="KAK6174870.1"/>
    <property type="molecule type" value="Genomic_DNA"/>
</dbReference>
<dbReference type="PANTHER" id="PTHR20855">
    <property type="entry name" value="ADIPOR/PROGESTIN RECEPTOR-RELATED"/>
    <property type="match status" value="1"/>
</dbReference>
<evidence type="ECO:0000256" key="1">
    <source>
        <dbReference type="ARBA" id="ARBA00004141"/>
    </source>
</evidence>
<keyword evidence="9" id="KW-1185">Reference proteome</keyword>
<feature type="transmembrane region" description="Helical" evidence="7">
    <location>
        <begin position="113"/>
        <end position="133"/>
    </location>
</feature>
<feature type="transmembrane region" description="Helical" evidence="7">
    <location>
        <begin position="213"/>
        <end position="232"/>
    </location>
</feature>
<gene>
    <name evidence="8" type="ORF">SNE40_013436</name>
</gene>
<dbReference type="GO" id="GO:0016020">
    <property type="term" value="C:membrane"/>
    <property type="evidence" value="ECO:0007669"/>
    <property type="project" value="UniProtKB-SubCell"/>
</dbReference>
<keyword evidence="5 7" id="KW-0472">Membrane</keyword>
<feature type="binding site" evidence="6">
    <location>
        <position position="251"/>
    </location>
    <ligand>
        <name>Zn(2+)</name>
        <dbReference type="ChEBI" id="CHEBI:29105"/>
    </ligand>
</feature>
<accession>A0AAN8PQQ9</accession>
<evidence type="ECO:0000313" key="9">
    <source>
        <dbReference type="Proteomes" id="UP001347796"/>
    </source>
</evidence>
<name>A0AAN8PQQ9_PATCE</name>
<sequence>MTFKTLPSSKVPVPMREPFILTGYRLLHQPWTYYVISLFKWHNETLTVWSHLLSAIFIILQTLYYGQTYDLLSNEDGKKILMFSIGCVSMTLLSSFAHLMCSKSIKSHYVFFLFDYSGITLYSYSIAIGSMYICSQREMYNILEPYYIPVTVVLATITFVITSIGKIKYTNTSSWQRKCLMIIPYALFGVWLTAPAFPRYWLCYYSNNCSMTSLNHITLVICLFMLTAAVYSSHLPEKWRPGYYDNIGQSHQTFHLCTLVTIVMHLVAIRTDIEQGQSQHAVFNFRSGLMGFIVVFIVNTLIIIYYLPLIASKSQTFANTRKKK</sequence>
<proteinExistence type="inferred from homology"/>
<organism evidence="8 9">
    <name type="scientific">Patella caerulea</name>
    <name type="common">Rayed Mediterranean limpet</name>
    <dbReference type="NCBI Taxonomy" id="87958"/>
    <lineage>
        <taxon>Eukaryota</taxon>
        <taxon>Metazoa</taxon>
        <taxon>Spiralia</taxon>
        <taxon>Lophotrochozoa</taxon>
        <taxon>Mollusca</taxon>
        <taxon>Gastropoda</taxon>
        <taxon>Patellogastropoda</taxon>
        <taxon>Patelloidea</taxon>
        <taxon>Patellidae</taxon>
        <taxon>Patella</taxon>
    </lineage>
</organism>
<evidence type="ECO:0000256" key="6">
    <source>
        <dbReference type="PIRSR" id="PIRSR604254-1"/>
    </source>
</evidence>
<feature type="binding site" evidence="6">
    <location>
        <position position="98"/>
    </location>
    <ligand>
        <name>Zn(2+)</name>
        <dbReference type="ChEBI" id="CHEBI:29105"/>
    </ligand>
</feature>
<keyword evidence="6" id="KW-0479">Metal-binding</keyword>
<feature type="transmembrane region" description="Helical" evidence="7">
    <location>
        <begin position="179"/>
        <end position="201"/>
    </location>
</feature>
<dbReference type="Pfam" id="PF03006">
    <property type="entry name" value="HlyIII"/>
    <property type="match status" value="1"/>
</dbReference>
<dbReference type="Proteomes" id="UP001347796">
    <property type="component" value="Unassembled WGS sequence"/>
</dbReference>
<evidence type="ECO:0000256" key="2">
    <source>
        <dbReference type="ARBA" id="ARBA00007018"/>
    </source>
</evidence>